<dbReference type="GO" id="GO:0008962">
    <property type="term" value="F:phosphatidylglycerophosphatase activity"/>
    <property type="evidence" value="ECO:0007669"/>
    <property type="project" value="UniProtKB-EC"/>
</dbReference>
<comment type="function">
    <text evidence="1">Lipid phosphatase which dephosphorylates phosphatidylglycerophosphate (PGP) to phosphatidylglycerol (PG).</text>
</comment>
<feature type="transmembrane region" description="Helical" evidence="2">
    <location>
        <begin position="48"/>
        <end position="64"/>
    </location>
</feature>
<dbReference type="STRING" id="1434232.MAIT1_00149"/>
<dbReference type="PANTHER" id="PTHR36305">
    <property type="entry name" value="PHOSPHATIDYLGLYCEROPHOSPHATASE A"/>
    <property type="match status" value="1"/>
</dbReference>
<keyword evidence="5" id="KW-1185">Reference proteome</keyword>
<comment type="pathway">
    <text evidence="1">Phospholipid metabolism; phosphatidylglycerol biosynthesis; phosphatidylglycerol from CDP-diacylglycerol: step 2/2.</text>
</comment>
<dbReference type="Pfam" id="PF04608">
    <property type="entry name" value="PgpA"/>
    <property type="match status" value="1"/>
</dbReference>
<feature type="domain" description="YutG/PgpA" evidence="3">
    <location>
        <begin position="12"/>
        <end position="150"/>
    </location>
</feature>
<dbReference type="GO" id="GO:0005886">
    <property type="term" value="C:plasma membrane"/>
    <property type="evidence" value="ECO:0007669"/>
    <property type="project" value="UniProtKB-SubCell"/>
</dbReference>
<dbReference type="EMBL" id="LVJN01000015">
    <property type="protein sequence ID" value="OSM06960.1"/>
    <property type="molecule type" value="Genomic_DNA"/>
</dbReference>
<keyword evidence="1 2" id="KW-0812">Transmembrane</keyword>
<dbReference type="RefSeq" id="WP_085440784.1">
    <property type="nucleotide sequence ID" value="NZ_LVJN01000015.1"/>
</dbReference>
<feature type="transmembrane region" description="Helical" evidence="2">
    <location>
        <begin position="21"/>
        <end position="42"/>
    </location>
</feature>
<dbReference type="GO" id="GO:0009395">
    <property type="term" value="P:phospholipid catabolic process"/>
    <property type="evidence" value="ECO:0007669"/>
    <property type="project" value="UniProtKB-KW"/>
</dbReference>
<dbReference type="Proteomes" id="UP000194003">
    <property type="component" value="Unassembled WGS sequence"/>
</dbReference>
<reference evidence="4 5" key="1">
    <citation type="journal article" date="2016" name="BMC Genomics">
        <title>Combined genomic and structural analyses of a cultured magnetotactic bacterium reveals its niche adaptation to a dynamic environment.</title>
        <authorList>
            <person name="Araujo A.C."/>
            <person name="Morillo V."/>
            <person name="Cypriano J."/>
            <person name="Teixeira L.C."/>
            <person name="Leao P."/>
            <person name="Lyra S."/>
            <person name="Almeida L.G."/>
            <person name="Bazylinski D.A."/>
            <person name="Vasconcellos A.T."/>
            <person name="Abreu F."/>
            <person name="Lins U."/>
        </authorList>
    </citation>
    <scope>NUCLEOTIDE SEQUENCE [LARGE SCALE GENOMIC DNA]</scope>
    <source>
        <strain evidence="4 5">IT-1</strain>
    </source>
</reference>
<dbReference type="InterPro" id="IPR036681">
    <property type="entry name" value="PgpA-like_sf"/>
</dbReference>
<dbReference type="AlphaFoldDB" id="A0A1Y2K878"/>
<keyword evidence="1" id="KW-0595">Phospholipid degradation</keyword>
<keyword evidence="1 2" id="KW-0472">Membrane</keyword>
<evidence type="ECO:0000256" key="1">
    <source>
        <dbReference type="PIRNR" id="PIRNR006162"/>
    </source>
</evidence>
<comment type="cofactor">
    <cofactor evidence="1">
        <name>Mg(2+)</name>
        <dbReference type="ChEBI" id="CHEBI:18420"/>
    </cofactor>
</comment>
<comment type="catalytic activity">
    <reaction evidence="1">
        <text>a 1,2-diacyl-sn-glycero-3-phospho-(1'-sn-glycero-3'-phosphate) + H2O = a 1,2-diacyl-sn-glycero-3-phospho-(1'-sn-glycerol) + phosphate</text>
        <dbReference type="Rhea" id="RHEA:33751"/>
        <dbReference type="ChEBI" id="CHEBI:15377"/>
        <dbReference type="ChEBI" id="CHEBI:43474"/>
        <dbReference type="ChEBI" id="CHEBI:60110"/>
        <dbReference type="ChEBI" id="CHEBI:64716"/>
        <dbReference type="EC" id="3.1.3.27"/>
    </reaction>
</comment>
<feature type="transmembrane region" description="Helical" evidence="2">
    <location>
        <begin position="85"/>
        <end position="108"/>
    </location>
</feature>
<protein>
    <recommendedName>
        <fullName evidence="1">Phosphatidylglycerophosphatase A</fullName>
        <ecNumber evidence="1">3.1.3.27</ecNumber>
    </recommendedName>
    <alternativeName>
        <fullName evidence="1">Phosphatidylglycerolphosphate phosphatase A</fullName>
    </alternativeName>
</protein>
<keyword evidence="2" id="KW-1133">Transmembrane helix</keyword>
<keyword evidence="1" id="KW-0997">Cell inner membrane</keyword>
<accession>A0A1Y2K878</accession>
<organism evidence="4 5">
    <name type="scientific">Magnetofaba australis IT-1</name>
    <dbReference type="NCBI Taxonomy" id="1434232"/>
    <lineage>
        <taxon>Bacteria</taxon>
        <taxon>Pseudomonadati</taxon>
        <taxon>Pseudomonadota</taxon>
        <taxon>Magnetococcia</taxon>
        <taxon>Magnetococcales</taxon>
        <taxon>Magnetococcaceae</taxon>
        <taxon>Magnetofaba</taxon>
    </lineage>
</organism>
<dbReference type="GO" id="GO:0046872">
    <property type="term" value="F:metal ion binding"/>
    <property type="evidence" value="ECO:0007669"/>
    <property type="project" value="UniProtKB-KW"/>
</dbReference>
<dbReference type="EC" id="3.1.3.27" evidence="1"/>
<comment type="caution">
    <text evidence="4">The sequence shown here is derived from an EMBL/GenBank/DDBJ whole genome shotgun (WGS) entry which is preliminary data.</text>
</comment>
<sequence length="157" mass="16630">MRDFPFHGPAMWLATWGGSGLAPKAPGTVGTLAALPLVWLALTLGPRWHALITVVVSAVGVWAAQRACEALGRDDPKEVVIDEAAGMLLTLLFAPLSALNLALGFALFRLFDILKPGPVGWLDRHVHGGWGVMLDDLAAGALAALTLWGLRLLNILP</sequence>
<name>A0A1Y2K878_9PROT</name>
<comment type="subcellular location">
    <subcellularLocation>
        <location evidence="1">Cell inner membrane</location>
        <topology evidence="1">Multi-pass membrane protein</topology>
    </subcellularLocation>
</comment>
<dbReference type="OrthoDB" id="9804091at2"/>
<evidence type="ECO:0000259" key="3">
    <source>
        <dbReference type="Pfam" id="PF04608"/>
    </source>
</evidence>
<evidence type="ECO:0000256" key="2">
    <source>
        <dbReference type="SAM" id="Phobius"/>
    </source>
</evidence>
<gene>
    <name evidence="4" type="ORF">MAIT1_00149</name>
</gene>
<feature type="transmembrane region" description="Helical" evidence="2">
    <location>
        <begin position="128"/>
        <end position="150"/>
    </location>
</feature>
<dbReference type="CDD" id="cd06971">
    <property type="entry name" value="PgpA"/>
    <property type="match status" value="1"/>
</dbReference>
<keyword evidence="1" id="KW-1208">Phospholipid metabolism</keyword>
<keyword evidence="1" id="KW-0443">Lipid metabolism</keyword>
<evidence type="ECO:0000313" key="4">
    <source>
        <dbReference type="EMBL" id="OSM06960.1"/>
    </source>
</evidence>
<dbReference type="GO" id="GO:0006655">
    <property type="term" value="P:phosphatidylglycerol biosynthetic process"/>
    <property type="evidence" value="ECO:0007669"/>
    <property type="project" value="UniProtKB-UniPathway"/>
</dbReference>
<evidence type="ECO:0000313" key="5">
    <source>
        <dbReference type="Proteomes" id="UP000194003"/>
    </source>
</evidence>
<dbReference type="PANTHER" id="PTHR36305:SF1">
    <property type="entry name" value="PHOSPHATIDYLGLYCEROPHOSPHATASE A"/>
    <property type="match status" value="1"/>
</dbReference>
<keyword evidence="1" id="KW-0378">Hydrolase</keyword>
<dbReference type="InterPro" id="IPR026037">
    <property type="entry name" value="PgpA"/>
</dbReference>
<dbReference type="UniPathway" id="UPA00084">
    <property type="reaction ID" value="UER00504"/>
</dbReference>
<dbReference type="PIRSF" id="PIRSF006162">
    <property type="entry name" value="PgpA"/>
    <property type="match status" value="1"/>
</dbReference>
<keyword evidence="1" id="KW-0460">Magnesium</keyword>
<dbReference type="SUPFAM" id="SSF101307">
    <property type="entry name" value="YutG-like"/>
    <property type="match status" value="1"/>
</dbReference>
<proteinExistence type="predicted"/>
<keyword evidence="1" id="KW-0479">Metal-binding</keyword>
<keyword evidence="1" id="KW-1003">Cell membrane</keyword>
<dbReference type="InterPro" id="IPR007686">
    <property type="entry name" value="YutG/PgpA"/>
</dbReference>
<keyword evidence="1" id="KW-0442">Lipid degradation</keyword>